<keyword evidence="6 7" id="KW-0472">Membrane</keyword>
<feature type="transmembrane region" description="Helical" evidence="7">
    <location>
        <begin position="226"/>
        <end position="249"/>
    </location>
</feature>
<evidence type="ECO:0000256" key="5">
    <source>
        <dbReference type="ARBA" id="ARBA00022989"/>
    </source>
</evidence>
<dbReference type="PANTHER" id="PTHR32322">
    <property type="entry name" value="INNER MEMBRANE TRANSPORTER"/>
    <property type="match status" value="1"/>
</dbReference>
<dbReference type="InterPro" id="IPR000620">
    <property type="entry name" value="EamA_dom"/>
</dbReference>
<keyword evidence="5 7" id="KW-1133">Transmembrane helix</keyword>
<evidence type="ECO:0000256" key="7">
    <source>
        <dbReference type="SAM" id="Phobius"/>
    </source>
</evidence>
<keyword evidence="3" id="KW-1003">Cell membrane</keyword>
<feature type="transmembrane region" description="Helical" evidence="7">
    <location>
        <begin position="201"/>
        <end position="220"/>
    </location>
</feature>
<feature type="transmembrane region" description="Helical" evidence="7">
    <location>
        <begin position="286"/>
        <end position="304"/>
    </location>
</feature>
<name>A0ABT2TI22_9FIRM</name>
<reference evidence="9 10" key="1">
    <citation type="journal article" date="2021" name="ISME Commun">
        <title>Automated analysis of genomic sequences facilitates high-throughput and comprehensive description of bacteria.</title>
        <authorList>
            <person name="Hitch T.C.A."/>
        </authorList>
    </citation>
    <scope>NUCLEOTIDE SEQUENCE [LARGE SCALE GENOMIC DNA]</scope>
    <source>
        <strain evidence="9 10">Sanger_109</strain>
    </source>
</reference>
<feature type="transmembrane region" description="Helical" evidence="7">
    <location>
        <begin position="84"/>
        <end position="104"/>
    </location>
</feature>
<dbReference type="InterPro" id="IPR037185">
    <property type="entry name" value="EmrE-like"/>
</dbReference>
<proteinExistence type="inferred from homology"/>
<feature type="transmembrane region" description="Helical" evidence="7">
    <location>
        <begin position="116"/>
        <end position="133"/>
    </location>
</feature>
<gene>
    <name evidence="9" type="ORF">OCV88_04065</name>
</gene>
<dbReference type="EMBL" id="JAOQJQ010000001">
    <property type="protein sequence ID" value="MCU6761516.1"/>
    <property type="molecule type" value="Genomic_DNA"/>
</dbReference>
<keyword evidence="4 7" id="KW-0812">Transmembrane</keyword>
<sequence>MTTPKQHLLQKTSVVWICALICTALWGSAFPCIKTGYVLFQIPSSDTSSQILFAGLRFFLAGLLTILIGSIGQRRFLIPKPSSGPKVFVLSMFQTVIQYLLFYIGLAHTTGVKGSILGGTSVLFSILIACLIFRQETFSSSKLAGCLIGFAGIVIVNLNGAGMELGFTFTGEGFMILSALSYALSSIFFKRFSSDDDPVTLSGYQFLLGGLIMIIIGGASGGRISILGVSSILLLIYMALISAVAYSLWGMLLKYNPVSKITVFGFMTQVFGVLLSALILKEQGGFGPRTLLALILVCMGIYLVNKSKKTPSCG</sequence>
<organism evidence="9 10">
    <name type="scientific">Brotonthovivens ammoniilytica</name>
    <dbReference type="NCBI Taxonomy" id="2981725"/>
    <lineage>
        <taxon>Bacteria</taxon>
        <taxon>Bacillati</taxon>
        <taxon>Bacillota</taxon>
        <taxon>Clostridia</taxon>
        <taxon>Lachnospirales</taxon>
        <taxon>Lachnospiraceae</taxon>
        <taxon>Brotonthovivens</taxon>
    </lineage>
</organism>
<evidence type="ECO:0000313" key="9">
    <source>
        <dbReference type="EMBL" id="MCU6761516.1"/>
    </source>
</evidence>
<feature type="domain" description="EamA" evidence="8">
    <location>
        <begin position="171"/>
        <end position="305"/>
    </location>
</feature>
<feature type="transmembrane region" description="Helical" evidence="7">
    <location>
        <begin position="261"/>
        <end position="280"/>
    </location>
</feature>
<dbReference type="InterPro" id="IPR050638">
    <property type="entry name" value="AA-Vitamin_Transporters"/>
</dbReference>
<comment type="caution">
    <text evidence="9">The sequence shown here is derived from an EMBL/GenBank/DDBJ whole genome shotgun (WGS) entry which is preliminary data.</text>
</comment>
<dbReference type="RefSeq" id="WP_158424312.1">
    <property type="nucleotide sequence ID" value="NZ_JAOQJQ010000001.1"/>
</dbReference>
<accession>A0ABT2TI22</accession>
<protein>
    <submittedName>
        <fullName evidence="9">DMT family transporter</fullName>
    </submittedName>
</protein>
<evidence type="ECO:0000259" key="8">
    <source>
        <dbReference type="Pfam" id="PF00892"/>
    </source>
</evidence>
<dbReference type="PANTHER" id="PTHR32322:SF18">
    <property type="entry name" value="S-ADENOSYLMETHIONINE_S-ADENOSYLHOMOCYSTEINE TRANSPORTER"/>
    <property type="match status" value="1"/>
</dbReference>
<evidence type="ECO:0000256" key="6">
    <source>
        <dbReference type="ARBA" id="ARBA00023136"/>
    </source>
</evidence>
<feature type="transmembrane region" description="Helical" evidence="7">
    <location>
        <begin position="145"/>
        <end position="163"/>
    </location>
</feature>
<feature type="domain" description="EamA" evidence="8">
    <location>
        <begin position="17"/>
        <end position="157"/>
    </location>
</feature>
<feature type="transmembrane region" description="Helical" evidence="7">
    <location>
        <begin position="12"/>
        <end position="31"/>
    </location>
</feature>
<dbReference type="Pfam" id="PF00892">
    <property type="entry name" value="EamA"/>
    <property type="match status" value="2"/>
</dbReference>
<evidence type="ECO:0000256" key="4">
    <source>
        <dbReference type="ARBA" id="ARBA00022692"/>
    </source>
</evidence>
<keyword evidence="10" id="KW-1185">Reference proteome</keyword>
<comment type="similarity">
    <text evidence="2">Belongs to the EamA transporter family.</text>
</comment>
<evidence type="ECO:0000256" key="2">
    <source>
        <dbReference type="ARBA" id="ARBA00007362"/>
    </source>
</evidence>
<evidence type="ECO:0000313" key="10">
    <source>
        <dbReference type="Proteomes" id="UP001652442"/>
    </source>
</evidence>
<dbReference type="Proteomes" id="UP001652442">
    <property type="component" value="Unassembled WGS sequence"/>
</dbReference>
<evidence type="ECO:0000256" key="1">
    <source>
        <dbReference type="ARBA" id="ARBA00004651"/>
    </source>
</evidence>
<feature type="transmembrane region" description="Helical" evidence="7">
    <location>
        <begin position="51"/>
        <end position="72"/>
    </location>
</feature>
<feature type="transmembrane region" description="Helical" evidence="7">
    <location>
        <begin position="169"/>
        <end position="189"/>
    </location>
</feature>
<dbReference type="SUPFAM" id="SSF103481">
    <property type="entry name" value="Multidrug resistance efflux transporter EmrE"/>
    <property type="match status" value="2"/>
</dbReference>
<evidence type="ECO:0000256" key="3">
    <source>
        <dbReference type="ARBA" id="ARBA00022475"/>
    </source>
</evidence>
<comment type="subcellular location">
    <subcellularLocation>
        <location evidence="1">Cell membrane</location>
        <topology evidence="1">Multi-pass membrane protein</topology>
    </subcellularLocation>
</comment>